<evidence type="ECO:0000313" key="1">
    <source>
        <dbReference type="EMBL" id="KLJ06659.1"/>
    </source>
</evidence>
<accession>A0A0H1B5F3</accession>
<dbReference type="InterPro" id="IPR009737">
    <property type="entry name" value="Aim32/Apd1-like"/>
</dbReference>
<gene>
    <name evidence="1" type="ORF">EMPG_17845</name>
</gene>
<dbReference type="EMBL" id="LDEV01002998">
    <property type="protein sequence ID" value="KLJ06659.1"/>
    <property type="molecule type" value="Genomic_DNA"/>
</dbReference>
<dbReference type="Proteomes" id="UP000053573">
    <property type="component" value="Unassembled WGS sequence"/>
</dbReference>
<dbReference type="SUPFAM" id="SSF52833">
    <property type="entry name" value="Thioredoxin-like"/>
    <property type="match status" value="1"/>
</dbReference>
<protein>
    <submittedName>
        <fullName evidence="1">Uncharacterized protein</fullName>
    </submittedName>
</protein>
<keyword evidence="2" id="KW-1185">Reference proteome</keyword>
<dbReference type="Pfam" id="PF06999">
    <property type="entry name" value="Suc_Fer-like"/>
    <property type="match status" value="1"/>
</dbReference>
<evidence type="ECO:0000313" key="2">
    <source>
        <dbReference type="Proteomes" id="UP000053573"/>
    </source>
</evidence>
<dbReference type="OrthoDB" id="10253744at2759"/>
<organism evidence="1 2">
    <name type="scientific">Blastomyces silverae</name>
    <dbReference type="NCBI Taxonomy" id="2060906"/>
    <lineage>
        <taxon>Eukaryota</taxon>
        <taxon>Fungi</taxon>
        <taxon>Dikarya</taxon>
        <taxon>Ascomycota</taxon>
        <taxon>Pezizomycotina</taxon>
        <taxon>Eurotiomycetes</taxon>
        <taxon>Eurotiomycetidae</taxon>
        <taxon>Onygenales</taxon>
        <taxon>Ajellomycetaceae</taxon>
        <taxon>Blastomyces</taxon>
    </lineage>
</organism>
<proteinExistence type="predicted"/>
<reference evidence="2" key="1">
    <citation type="journal article" date="2015" name="PLoS Genet.">
        <title>The dynamic genome and transcriptome of the human fungal pathogen Blastomyces and close relative Emmonsia.</title>
        <authorList>
            <person name="Munoz J.F."/>
            <person name="Gauthier G.M."/>
            <person name="Desjardins C.A."/>
            <person name="Gallo J.E."/>
            <person name="Holder J."/>
            <person name="Sullivan T.D."/>
            <person name="Marty A.J."/>
            <person name="Carmen J.C."/>
            <person name="Chen Z."/>
            <person name="Ding L."/>
            <person name="Gujja S."/>
            <person name="Magrini V."/>
            <person name="Misas E."/>
            <person name="Mitreva M."/>
            <person name="Priest M."/>
            <person name="Saif S."/>
            <person name="Whiston E.A."/>
            <person name="Young S."/>
            <person name="Zeng Q."/>
            <person name="Goldman W.E."/>
            <person name="Mardis E.R."/>
            <person name="Taylor J.W."/>
            <person name="McEwen J.G."/>
            <person name="Clay O.K."/>
            <person name="Klein B.S."/>
            <person name="Cuomo C.A."/>
        </authorList>
    </citation>
    <scope>NUCLEOTIDE SEQUENCE [LARGE SCALE GENOMIC DNA]</scope>
    <source>
        <strain evidence="2">UAMH 139</strain>
    </source>
</reference>
<sequence length="75" mass="8230">MSLAGKGIWYGRVEPRHVEGIVEETVLGGRVISEHFRDLDSDIVESLLKFEQLDMCLWSLGSGANCARGLVPKSA</sequence>
<dbReference type="AlphaFoldDB" id="A0A0H1B5F3"/>
<name>A0A0H1B5F3_9EURO</name>
<comment type="caution">
    <text evidence="1">The sequence shown here is derived from an EMBL/GenBank/DDBJ whole genome shotgun (WGS) entry which is preliminary data.</text>
</comment>
<dbReference type="STRING" id="2060906.A0A0H1B5F3"/>
<dbReference type="Gene3D" id="3.40.30.10">
    <property type="entry name" value="Glutaredoxin"/>
    <property type="match status" value="1"/>
</dbReference>
<dbReference type="InterPro" id="IPR036249">
    <property type="entry name" value="Thioredoxin-like_sf"/>
</dbReference>